<dbReference type="Pfam" id="PF02875">
    <property type="entry name" value="Mur_ligase_C"/>
    <property type="match status" value="1"/>
</dbReference>
<feature type="domain" description="Mur ligase central" evidence="14">
    <location>
        <begin position="109"/>
        <end position="299"/>
    </location>
</feature>
<comment type="caution">
    <text evidence="10">Lacks conserved residue(s) required for the propagation of feature annotation.</text>
</comment>
<dbReference type="SUPFAM" id="SSF63418">
    <property type="entry name" value="MurE/MurF N-terminal domain"/>
    <property type="match status" value="1"/>
</dbReference>
<dbReference type="GO" id="GO:0005524">
    <property type="term" value="F:ATP binding"/>
    <property type="evidence" value="ECO:0007669"/>
    <property type="project" value="UniProtKB-UniRule"/>
</dbReference>
<dbReference type="Gene3D" id="3.90.190.20">
    <property type="entry name" value="Mur ligase, C-terminal domain"/>
    <property type="match status" value="1"/>
</dbReference>
<dbReference type="InterPro" id="IPR004101">
    <property type="entry name" value="Mur_ligase_C"/>
</dbReference>
<comment type="similarity">
    <text evidence="10">Belongs to the MurCDEF family. MurF subfamily.</text>
</comment>
<evidence type="ECO:0000259" key="13">
    <source>
        <dbReference type="Pfam" id="PF02875"/>
    </source>
</evidence>
<sequence length="478" mass="50375">MSEAVLWTAEDAVSATGGIVAGDWQVTGISIDSRKTRPGDLFIALKGPNFDGHQFVAKAFEAGCAAALVSDGSVLPPNANALIVDDTLDAMVRLGLAGRARSKAKIIAITGSVGKTGTKEALKYVLGEQGKTHASPASFNNHWGVPLSLATLPVDAKYGVFEIGMNHPGEITPLVKMVKPAVALITNVVGAHTEYFKDEGEIAKAKAEIFEGLDKDGAAILNRDNLHYFALARRAKELGITTIKAFGTDATADYRLFEANIVTGGSAVRARVGGRDLEYFIGCPGEHWVINSLAVLACVDQSGADVVRAAQDLADVTPPDGRGARHALAITDKTGAQTGHYILIDDAYNANPTSMMAGLKLLANEKPEGTGRRIAVLGDMRELGDEAEQMHRDLVHPLEHLGIDGVFTVGPMMALLAQELPSDRHLGHFDAAEDAINPVRTAIRDGDVVLIKGSLGIYVSKIVSALKSGHAGIAPTSN</sequence>
<keyword evidence="9 10" id="KW-0961">Cell wall biogenesis/degradation</keyword>
<gene>
    <name evidence="10" type="primary">murF</name>
    <name evidence="15" type="ORF">TMES_11355</name>
</gene>
<comment type="caution">
    <text evidence="15">The sequence shown here is derived from an EMBL/GenBank/DDBJ whole genome shotgun (WGS) entry which is preliminary data.</text>
</comment>
<evidence type="ECO:0000259" key="12">
    <source>
        <dbReference type="Pfam" id="PF01225"/>
    </source>
</evidence>
<comment type="catalytic activity">
    <reaction evidence="10 11">
        <text>D-alanyl-D-alanine + UDP-N-acetyl-alpha-D-muramoyl-L-alanyl-gamma-D-glutamyl-meso-2,6-diaminopimelate + ATP = UDP-N-acetyl-alpha-D-muramoyl-L-alanyl-gamma-D-glutamyl-meso-2,6-diaminopimeloyl-D-alanyl-D-alanine + ADP + phosphate + H(+)</text>
        <dbReference type="Rhea" id="RHEA:28374"/>
        <dbReference type="ChEBI" id="CHEBI:15378"/>
        <dbReference type="ChEBI" id="CHEBI:30616"/>
        <dbReference type="ChEBI" id="CHEBI:43474"/>
        <dbReference type="ChEBI" id="CHEBI:57822"/>
        <dbReference type="ChEBI" id="CHEBI:61386"/>
        <dbReference type="ChEBI" id="CHEBI:83905"/>
        <dbReference type="ChEBI" id="CHEBI:456216"/>
        <dbReference type="EC" id="6.3.2.10"/>
    </reaction>
</comment>
<dbReference type="InterPro" id="IPR036565">
    <property type="entry name" value="Mur-like_cat_sf"/>
</dbReference>
<keyword evidence="3 10" id="KW-0132">Cell division</keyword>
<evidence type="ECO:0000256" key="2">
    <source>
        <dbReference type="ARBA" id="ARBA00022598"/>
    </source>
</evidence>
<dbReference type="PANTHER" id="PTHR43024:SF1">
    <property type="entry name" value="UDP-N-ACETYLMURAMOYL-TRIPEPTIDE--D-ALANYL-D-ALANINE LIGASE"/>
    <property type="match status" value="1"/>
</dbReference>
<dbReference type="GO" id="GO:0005737">
    <property type="term" value="C:cytoplasm"/>
    <property type="evidence" value="ECO:0007669"/>
    <property type="project" value="UniProtKB-SubCell"/>
</dbReference>
<dbReference type="Gene3D" id="3.40.1190.10">
    <property type="entry name" value="Mur-like, catalytic domain"/>
    <property type="match status" value="1"/>
</dbReference>
<feature type="domain" description="Mur ligase C-terminal" evidence="13">
    <location>
        <begin position="341"/>
        <end position="454"/>
    </location>
</feature>
<evidence type="ECO:0000313" key="16">
    <source>
        <dbReference type="Proteomes" id="UP000193391"/>
    </source>
</evidence>
<evidence type="ECO:0000256" key="11">
    <source>
        <dbReference type="RuleBase" id="RU004136"/>
    </source>
</evidence>
<dbReference type="STRING" id="1293891.TMES_11355"/>
<comment type="function">
    <text evidence="10 11">Involved in cell wall formation. Catalyzes the final step in the synthesis of UDP-N-acetylmuramoyl-pentapeptide, the precursor of murein.</text>
</comment>
<keyword evidence="16" id="KW-1185">Reference proteome</keyword>
<dbReference type="Pfam" id="PF08245">
    <property type="entry name" value="Mur_ligase_M"/>
    <property type="match status" value="1"/>
</dbReference>
<evidence type="ECO:0000259" key="14">
    <source>
        <dbReference type="Pfam" id="PF08245"/>
    </source>
</evidence>
<keyword evidence="6 10" id="KW-0133">Cell shape</keyword>
<evidence type="ECO:0000256" key="5">
    <source>
        <dbReference type="ARBA" id="ARBA00022840"/>
    </source>
</evidence>
<keyword evidence="7 10" id="KW-0573">Peptidoglycan synthesis</keyword>
<dbReference type="InterPro" id="IPR051046">
    <property type="entry name" value="MurCDEF_CellWall_CoF430Synth"/>
</dbReference>
<keyword evidence="5 10" id="KW-0067">ATP-binding</keyword>
<dbReference type="GO" id="GO:0047480">
    <property type="term" value="F:UDP-N-acetylmuramoyl-tripeptide-D-alanyl-D-alanine ligase activity"/>
    <property type="evidence" value="ECO:0007669"/>
    <property type="project" value="UniProtKB-UniRule"/>
</dbReference>
<evidence type="ECO:0000313" key="15">
    <source>
        <dbReference type="EMBL" id="OSQ38423.1"/>
    </source>
</evidence>
<keyword evidence="4 10" id="KW-0547">Nucleotide-binding</keyword>
<name>A0A1Y2L013_9PROT</name>
<dbReference type="Gene3D" id="3.40.1390.10">
    <property type="entry name" value="MurE/MurF, N-terminal domain"/>
    <property type="match status" value="1"/>
</dbReference>
<evidence type="ECO:0000256" key="1">
    <source>
        <dbReference type="ARBA" id="ARBA00022490"/>
    </source>
</evidence>
<dbReference type="SUPFAM" id="SSF53244">
    <property type="entry name" value="MurD-like peptide ligases, peptide-binding domain"/>
    <property type="match status" value="1"/>
</dbReference>
<dbReference type="SUPFAM" id="SSF53623">
    <property type="entry name" value="MurD-like peptide ligases, catalytic domain"/>
    <property type="match status" value="1"/>
</dbReference>
<comment type="subcellular location">
    <subcellularLocation>
        <location evidence="10 11">Cytoplasm</location>
    </subcellularLocation>
</comment>
<dbReference type="EMBL" id="JFKA01000004">
    <property type="protein sequence ID" value="OSQ38423.1"/>
    <property type="molecule type" value="Genomic_DNA"/>
</dbReference>
<dbReference type="GO" id="GO:0008766">
    <property type="term" value="F:UDP-N-acetylmuramoylalanyl-D-glutamyl-2,6-diaminopimelate-D-alanyl-D-alanine ligase activity"/>
    <property type="evidence" value="ECO:0007669"/>
    <property type="project" value="RHEA"/>
</dbReference>
<dbReference type="RefSeq" id="WP_085582546.1">
    <property type="nucleotide sequence ID" value="NZ_JFKA01000004.1"/>
</dbReference>
<evidence type="ECO:0000256" key="3">
    <source>
        <dbReference type="ARBA" id="ARBA00022618"/>
    </source>
</evidence>
<dbReference type="PANTHER" id="PTHR43024">
    <property type="entry name" value="UDP-N-ACETYLMURAMOYL-TRIPEPTIDE--D-ALANYL-D-ALANINE LIGASE"/>
    <property type="match status" value="1"/>
</dbReference>
<keyword evidence="2 10" id="KW-0436">Ligase</keyword>
<dbReference type="Proteomes" id="UP000193391">
    <property type="component" value="Unassembled WGS sequence"/>
</dbReference>
<dbReference type="OrthoDB" id="9800958at2"/>
<evidence type="ECO:0000256" key="6">
    <source>
        <dbReference type="ARBA" id="ARBA00022960"/>
    </source>
</evidence>
<protein>
    <recommendedName>
        <fullName evidence="10 11">UDP-N-acetylmuramoyl-tripeptide--D-alanyl-D-alanine ligase</fullName>
        <ecNumber evidence="10 11">6.3.2.10</ecNumber>
    </recommendedName>
    <alternativeName>
        <fullName evidence="10">D-alanyl-D-alanine-adding enzyme</fullName>
    </alternativeName>
</protein>
<evidence type="ECO:0000256" key="8">
    <source>
        <dbReference type="ARBA" id="ARBA00023306"/>
    </source>
</evidence>
<dbReference type="GO" id="GO:0009252">
    <property type="term" value="P:peptidoglycan biosynthetic process"/>
    <property type="evidence" value="ECO:0007669"/>
    <property type="project" value="UniProtKB-UniRule"/>
</dbReference>
<keyword evidence="1 10" id="KW-0963">Cytoplasm</keyword>
<proteinExistence type="inferred from homology"/>
<comment type="pathway">
    <text evidence="10 11">Cell wall biogenesis; peptidoglycan biosynthesis.</text>
</comment>
<dbReference type="NCBIfam" id="TIGR01143">
    <property type="entry name" value="murF"/>
    <property type="match status" value="1"/>
</dbReference>
<accession>A0A1Y2L013</accession>
<dbReference type="Pfam" id="PF01225">
    <property type="entry name" value="Mur_ligase"/>
    <property type="match status" value="1"/>
</dbReference>
<dbReference type="InterPro" id="IPR005863">
    <property type="entry name" value="UDP-N-AcMur_synth"/>
</dbReference>
<dbReference type="UniPathway" id="UPA00219"/>
<keyword evidence="8 10" id="KW-0131">Cell cycle</keyword>
<dbReference type="InterPro" id="IPR035911">
    <property type="entry name" value="MurE/MurF_N"/>
</dbReference>
<dbReference type="GO" id="GO:0071555">
    <property type="term" value="P:cell wall organization"/>
    <property type="evidence" value="ECO:0007669"/>
    <property type="project" value="UniProtKB-KW"/>
</dbReference>
<evidence type="ECO:0000256" key="7">
    <source>
        <dbReference type="ARBA" id="ARBA00022984"/>
    </source>
</evidence>
<evidence type="ECO:0000256" key="9">
    <source>
        <dbReference type="ARBA" id="ARBA00023316"/>
    </source>
</evidence>
<evidence type="ECO:0000256" key="10">
    <source>
        <dbReference type="HAMAP-Rule" id="MF_02019"/>
    </source>
</evidence>
<dbReference type="InterPro" id="IPR036615">
    <property type="entry name" value="Mur_ligase_C_dom_sf"/>
</dbReference>
<dbReference type="GO" id="GO:0051301">
    <property type="term" value="P:cell division"/>
    <property type="evidence" value="ECO:0007669"/>
    <property type="project" value="UniProtKB-KW"/>
</dbReference>
<reference evidence="15 16" key="1">
    <citation type="submission" date="2014-03" db="EMBL/GenBank/DDBJ databases">
        <title>The draft genome sequence of Thalassospira mesophila JCM 18969.</title>
        <authorList>
            <person name="Lai Q."/>
            <person name="Shao Z."/>
        </authorList>
    </citation>
    <scope>NUCLEOTIDE SEQUENCE [LARGE SCALE GENOMIC DNA]</scope>
    <source>
        <strain evidence="15 16">JCM 18969</strain>
    </source>
</reference>
<feature type="domain" description="Mur ligase N-terminal catalytic" evidence="12">
    <location>
        <begin position="26"/>
        <end position="73"/>
    </location>
</feature>
<organism evidence="15 16">
    <name type="scientific">Thalassospira mesophila</name>
    <dbReference type="NCBI Taxonomy" id="1293891"/>
    <lineage>
        <taxon>Bacteria</taxon>
        <taxon>Pseudomonadati</taxon>
        <taxon>Pseudomonadota</taxon>
        <taxon>Alphaproteobacteria</taxon>
        <taxon>Rhodospirillales</taxon>
        <taxon>Thalassospiraceae</taxon>
        <taxon>Thalassospira</taxon>
    </lineage>
</organism>
<dbReference type="HAMAP" id="MF_02019">
    <property type="entry name" value="MurF"/>
    <property type="match status" value="1"/>
</dbReference>
<dbReference type="AlphaFoldDB" id="A0A1Y2L013"/>
<dbReference type="InterPro" id="IPR000713">
    <property type="entry name" value="Mur_ligase_N"/>
</dbReference>
<dbReference type="InterPro" id="IPR013221">
    <property type="entry name" value="Mur_ligase_cen"/>
</dbReference>
<dbReference type="EC" id="6.3.2.10" evidence="10 11"/>
<evidence type="ECO:0000256" key="4">
    <source>
        <dbReference type="ARBA" id="ARBA00022741"/>
    </source>
</evidence>
<dbReference type="GO" id="GO:0008360">
    <property type="term" value="P:regulation of cell shape"/>
    <property type="evidence" value="ECO:0007669"/>
    <property type="project" value="UniProtKB-KW"/>
</dbReference>